<dbReference type="EMBL" id="JBIYEW010000003">
    <property type="protein sequence ID" value="MFK4639394.1"/>
    <property type="molecule type" value="Genomic_DNA"/>
</dbReference>
<dbReference type="Proteomes" id="UP001620520">
    <property type="component" value="Unassembled WGS sequence"/>
</dbReference>
<evidence type="ECO:0000313" key="2">
    <source>
        <dbReference type="Proteomes" id="UP001620520"/>
    </source>
</evidence>
<accession>A0ABW8N754</accession>
<comment type="caution">
    <text evidence="1">The sequence shown here is derived from an EMBL/GenBank/DDBJ whole genome shotgun (WGS) entry which is preliminary data.</text>
</comment>
<protein>
    <recommendedName>
        <fullName evidence="3">Cache domain-containing protein</fullName>
    </recommendedName>
</protein>
<dbReference type="Gene3D" id="3.30.450.20">
    <property type="entry name" value="PAS domain"/>
    <property type="match status" value="1"/>
</dbReference>
<proteinExistence type="predicted"/>
<sequence>MHNVAAVDEALERTAEAISSSVGAVFDDLEKVAATVSGVADRVADVPRRSAYAFLKQDLAAFINRHSALIVGAGIAYAPGSLPEAPLWLEWWRAAQAGGEPRWVTHDLNPESLNYYDYTTREWFAVTTANGSPLAVGPYVDIGGINVNIITLCVPAATPQGTHVLGCDLTLAKLEGVFLRALQLQDPTVVLLGPTGRVIASNNARIASGTLFVEEDMQRVDRSVDVSSGSPARLPWKLITLRT</sequence>
<organism evidence="1 2">
    <name type="scientific">Paenarthrobacter histidinolovorans</name>
    <dbReference type="NCBI Taxonomy" id="43664"/>
    <lineage>
        <taxon>Bacteria</taxon>
        <taxon>Bacillati</taxon>
        <taxon>Actinomycetota</taxon>
        <taxon>Actinomycetes</taxon>
        <taxon>Micrococcales</taxon>
        <taxon>Micrococcaceae</taxon>
        <taxon>Paenarthrobacter</taxon>
    </lineage>
</organism>
<evidence type="ECO:0008006" key="3">
    <source>
        <dbReference type="Google" id="ProtNLM"/>
    </source>
</evidence>
<gene>
    <name evidence="1" type="ORF">ABIA52_002283</name>
</gene>
<name>A0ABW8N754_9MICC</name>
<keyword evidence="2" id="KW-1185">Reference proteome</keyword>
<evidence type="ECO:0000313" key="1">
    <source>
        <dbReference type="EMBL" id="MFK4639394.1"/>
    </source>
</evidence>
<dbReference type="CDD" id="cd12913">
    <property type="entry name" value="PDC1_MCP_like"/>
    <property type="match status" value="1"/>
</dbReference>
<reference evidence="1 2" key="1">
    <citation type="submission" date="2024-10" db="EMBL/GenBank/DDBJ databases">
        <title>Novel secondary metabolite-producing bacteria for plant disease control.</title>
        <authorList>
            <person name="Chevrette M."/>
        </authorList>
    </citation>
    <scope>NUCLEOTIDE SEQUENCE [LARGE SCALE GENOMIC DNA]</scope>
    <source>
        <strain evidence="1 2">J30 TE3557</strain>
    </source>
</reference>